<sequence>MLMSSAASAQPMPQIGLLSCDVSEGIGLILERKQTLTCTFTQNGGQTESYTGSIDEFGIEIGTINQSHLVWGVAAATEGVAAKGALTGQYAGVGAEAAVGVGAGANVLVGGTGKAFSLQPISVEGSTGLNIATGVVQVTLTAAP</sequence>
<reference evidence="1" key="1">
    <citation type="submission" date="2020-09" db="EMBL/GenBank/DDBJ databases">
        <title>Genome seq and assembly of Tianweitania sp.</title>
        <authorList>
            <person name="Chhetri G."/>
        </authorList>
    </citation>
    <scope>NUCLEOTIDE SEQUENCE</scope>
    <source>
        <strain evidence="1">Rool2</strain>
    </source>
</reference>
<dbReference type="AlphaFoldDB" id="A0A8J6PWI4"/>
<gene>
    <name evidence="1" type="ORF">ICI42_12485</name>
</gene>
<dbReference type="Proteomes" id="UP000643405">
    <property type="component" value="Unassembled WGS sequence"/>
</dbReference>
<evidence type="ECO:0000313" key="1">
    <source>
        <dbReference type="EMBL" id="MBD0415478.1"/>
    </source>
</evidence>
<name>A0A8J6PWI4_9HYPH</name>
<keyword evidence="2" id="KW-1185">Reference proteome</keyword>
<dbReference type="EMBL" id="JACVVX010000003">
    <property type="protein sequence ID" value="MBD0415478.1"/>
    <property type="molecule type" value="Genomic_DNA"/>
</dbReference>
<comment type="caution">
    <text evidence="1">The sequence shown here is derived from an EMBL/GenBank/DDBJ whole genome shotgun (WGS) entry which is preliminary data.</text>
</comment>
<protein>
    <submittedName>
        <fullName evidence="1">DUF992 domain-containing protein</fullName>
    </submittedName>
</protein>
<accession>A0A8J6PWI4</accession>
<evidence type="ECO:0000313" key="2">
    <source>
        <dbReference type="Proteomes" id="UP000643405"/>
    </source>
</evidence>
<organism evidence="1 2">
    <name type="scientific">Oryzicola mucosus</name>
    <dbReference type="NCBI Taxonomy" id="2767425"/>
    <lineage>
        <taxon>Bacteria</taxon>
        <taxon>Pseudomonadati</taxon>
        <taxon>Pseudomonadota</taxon>
        <taxon>Alphaproteobacteria</taxon>
        <taxon>Hyphomicrobiales</taxon>
        <taxon>Phyllobacteriaceae</taxon>
        <taxon>Oryzicola</taxon>
    </lineage>
</organism>
<dbReference type="InterPro" id="IPR009333">
    <property type="entry name" value="DUF992"/>
</dbReference>
<dbReference type="Pfam" id="PF06186">
    <property type="entry name" value="DUF992"/>
    <property type="match status" value="1"/>
</dbReference>
<proteinExistence type="predicted"/>